<accession>A0ABX1LTP7</accession>
<sequence>MLRGQPIMHPIGRYWSSRTHPMPANVEGWIERLPMAQKISLASALLNQCDRVFQNAPTLSVIRPTIQGDDAS</sequence>
<protein>
    <submittedName>
        <fullName evidence="1">Uncharacterized protein</fullName>
    </submittedName>
</protein>
<proteinExistence type="predicted"/>
<evidence type="ECO:0000313" key="1">
    <source>
        <dbReference type="EMBL" id="NMF58410.1"/>
    </source>
</evidence>
<dbReference type="EMBL" id="JAAVJL010000001">
    <property type="protein sequence ID" value="NMF58410.1"/>
    <property type="molecule type" value="Genomic_DNA"/>
</dbReference>
<name>A0ABX1LTP7_9CYAN</name>
<gene>
    <name evidence="1" type="ORF">HC246_10350</name>
</gene>
<reference evidence="1 2" key="1">
    <citation type="submission" date="2020-03" db="EMBL/GenBank/DDBJ databases">
        <title>Draft Genome Sequence of 2-Methylisoborneol Producing Pseudanabaena yagii Strain GIHE-NHR1 Isolated from North Han River in South Korea.</title>
        <authorList>
            <person name="Jeong J."/>
        </authorList>
    </citation>
    <scope>NUCLEOTIDE SEQUENCE [LARGE SCALE GENOMIC DNA]</scope>
    <source>
        <strain evidence="1 2">GIHE-NHR1</strain>
    </source>
</reference>
<evidence type="ECO:0000313" key="2">
    <source>
        <dbReference type="Proteomes" id="UP000738376"/>
    </source>
</evidence>
<dbReference type="RefSeq" id="WP_169363323.1">
    <property type="nucleotide sequence ID" value="NZ_JAAVJL010000001.1"/>
</dbReference>
<keyword evidence="2" id="KW-1185">Reference proteome</keyword>
<comment type="caution">
    <text evidence="1">The sequence shown here is derived from an EMBL/GenBank/DDBJ whole genome shotgun (WGS) entry which is preliminary data.</text>
</comment>
<organism evidence="1 2">
    <name type="scientific">Pseudanabaena yagii GIHE-NHR1</name>
    <dbReference type="NCBI Taxonomy" id="2722753"/>
    <lineage>
        <taxon>Bacteria</taxon>
        <taxon>Bacillati</taxon>
        <taxon>Cyanobacteriota</taxon>
        <taxon>Cyanophyceae</taxon>
        <taxon>Pseudanabaenales</taxon>
        <taxon>Pseudanabaenaceae</taxon>
        <taxon>Pseudanabaena</taxon>
        <taxon>Pseudanabaena yagii</taxon>
    </lineage>
</organism>
<dbReference type="Proteomes" id="UP000738376">
    <property type="component" value="Unassembled WGS sequence"/>
</dbReference>